<evidence type="ECO:0000313" key="2">
    <source>
        <dbReference type="Proteomes" id="UP000005446"/>
    </source>
</evidence>
<dbReference type="EMBL" id="AGUE01000165">
    <property type="protein sequence ID" value="EHK98049.1"/>
    <property type="molecule type" value="Genomic_DNA"/>
</dbReference>
<proteinExistence type="predicted"/>
<organism evidence="1 2">
    <name type="scientific">Glarea lozoyensis (strain ATCC 74030 / MF5533)</name>
    <dbReference type="NCBI Taxonomy" id="1104152"/>
    <lineage>
        <taxon>Eukaryota</taxon>
        <taxon>Fungi</taxon>
        <taxon>Dikarya</taxon>
        <taxon>Ascomycota</taxon>
        <taxon>Pezizomycotina</taxon>
        <taxon>Leotiomycetes</taxon>
        <taxon>Helotiales</taxon>
        <taxon>Helotiaceae</taxon>
        <taxon>Glarea</taxon>
    </lineage>
</organism>
<evidence type="ECO:0000313" key="1">
    <source>
        <dbReference type="EMBL" id="EHK98049.1"/>
    </source>
</evidence>
<protein>
    <recommendedName>
        <fullName evidence="3">Small secreted protein</fullName>
    </recommendedName>
</protein>
<evidence type="ECO:0008006" key="3">
    <source>
        <dbReference type="Google" id="ProtNLM"/>
    </source>
</evidence>
<sequence>MAWVSWEIALLFGRHGSSFLLGNLLSDLAKLIYSWSKYKGDTSKTKNTSLQSTSSFSFATLSLALITLSIASPVPTTSKEKAAAKAAAAAASSTTAASAATSTASTGTAAAAGDVLTSSDYNTIQISSGTAGSAETEANALFANIDMNNLAGVSAADLDIIKGTHDAAEDAEVNAFNPAIAAATGDEATALQNGKIKNKVLKLTAEVLGEQIKAAQGGDGSGVAKEQAKLANNIKLDTAAAGQASTSVSFAASIPA</sequence>
<name>H0ETN0_GLAL7</name>
<dbReference type="PANTHER" id="PTHR38849:SF1">
    <property type="entry name" value="SMALL SECRETED PROTEIN"/>
    <property type="match status" value="1"/>
</dbReference>
<dbReference type="OrthoDB" id="2151417at2759"/>
<reference evidence="1 2" key="1">
    <citation type="journal article" date="2012" name="Eukaryot. Cell">
        <title>Genome sequence of the fungus Glarea lozoyensis: the first genome sequence of a species from the Helotiaceae family.</title>
        <authorList>
            <person name="Youssar L."/>
            <person name="Gruening B.A."/>
            <person name="Erxleben A."/>
            <person name="Guenther S."/>
            <person name="Huettel W."/>
        </authorList>
    </citation>
    <scope>NUCLEOTIDE SEQUENCE [LARGE SCALE GENOMIC DNA]</scope>
    <source>
        <strain evidence="2">ATCC 74030 / MF5533</strain>
    </source>
</reference>
<dbReference type="InParanoid" id="H0ETN0"/>
<keyword evidence="2" id="KW-1185">Reference proteome</keyword>
<accession>H0ETN0</accession>
<dbReference type="Proteomes" id="UP000005446">
    <property type="component" value="Unassembled WGS sequence"/>
</dbReference>
<dbReference type="PANTHER" id="PTHR38849">
    <property type="entry name" value="SMALL SECRETED PROTEIN"/>
    <property type="match status" value="1"/>
</dbReference>
<dbReference type="HOGENOM" id="CLU_095023_0_0_1"/>
<dbReference type="AlphaFoldDB" id="H0ETN0"/>
<comment type="caution">
    <text evidence="1">The sequence shown here is derived from an EMBL/GenBank/DDBJ whole genome shotgun (WGS) entry which is preliminary data.</text>
</comment>
<gene>
    <name evidence="1" type="ORF">M7I_6097</name>
</gene>